<name>A0A0B0N0E6_GOSAR</name>
<dbReference type="EMBL" id="JRRC01415934">
    <property type="protein sequence ID" value="KHG04646.1"/>
    <property type="molecule type" value="Genomic_DNA"/>
</dbReference>
<keyword evidence="2" id="KW-1185">Reference proteome</keyword>
<dbReference type="Proteomes" id="UP000032142">
    <property type="component" value="Unassembled WGS sequence"/>
</dbReference>
<gene>
    <name evidence="1" type="ORF">F383_29787</name>
</gene>
<reference evidence="2" key="1">
    <citation type="submission" date="2014-09" db="EMBL/GenBank/DDBJ databases">
        <authorList>
            <person name="Mudge J."/>
            <person name="Ramaraj T."/>
            <person name="Lindquist I.E."/>
            <person name="Bharti A.K."/>
            <person name="Sundararajan A."/>
            <person name="Cameron C.T."/>
            <person name="Woodward J.E."/>
            <person name="May G.D."/>
            <person name="Brubaker C."/>
            <person name="Broadhvest J."/>
            <person name="Wilkins T.A."/>
        </authorList>
    </citation>
    <scope>NUCLEOTIDE SEQUENCE</scope>
    <source>
        <strain evidence="2">cv. AKA8401</strain>
    </source>
</reference>
<proteinExistence type="predicted"/>
<evidence type="ECO:0000313" key="1">
    <source>
        <dbReference type="EMBL" id="KHG04646.1"/>
    </source>
</evidence>
<sequence length="53" mass="6125">MAKLITKTYIKHIGHINHNAYTCHITKYTISKVPKQWLDSVMRSLITSNPSKL</sequence>
<protein>
    <submittedName>
        <fullName evidence="1">Uncharacterized protein</fullName>
    </submittedName>
</protein>
<dbReference type="AlphaFoldDB" id="A0A0B0N0E6"/>
<comment type="caution">
    <text evidence="1">The sequence shown here is derived from an EMBL/GenBank/DDBJ whole genome shotgun (WGS) entry which is preliminary data.</text>
</comment>
<organism evidence="1 2">
    <name type="scientific">Gossypium arboreum</name>
    <name type="common">Tree cotton</name>
    <name type="synonym">Gossypium nanking</name>
    <dbReference type="NCBI Taxonomy" id="29729"/>
    <lineage>
        <taxon>Eukaryota</taxon>
        <taxon>Viridiplantae</taxon>
        <taxon>Streptophyta</taxon>
        <taxon>Embryophyta</taxon>
        <taxon>Tracheophyta</taxon>
        <taxon>Spermatophyta</taxon>
        <taxon>Magnoliopsida</taxon>
        <taxon>eudicotyledons</taxon>
        <taxon>Gunneridae</taxon>
        <taxon>Pentapetalae</taxon>
        <taxon>rosids</taxon>
        <taxon>malvids</taxon>
        <taxon>Malvales</taxon>
        <taxon>Malvaceae</taxon>
        <taxon>Malvoideae</taxon>
        <taxon>Gossypium</taxon>
    </lineage>
</organism>
<accession>A0A0B0N0E6</accession>
<evidence type="ECO:0000313" key="2">
    <source>
        <dbReference type="Proteomes" id="UP000032142"/>
    </source>
</evidence>